<keyword evidence="2" id="KW-1185">Reference proteome</keyword>
<accession>A0A4Q5M4M0</accession>
<comment type="caution">
    <text evidence="1">The sequence shown here is derived from an EMBL/GenBank/DDBJ whole genome shotgun (WGS) entry which is preliminary data.</text>
</comment>
<protein>
    <recommendedName>
        <fullName evidence="3">SRPBCC family protein</fullName>
    </recommendedName>
</protein>
<evidence type="ECO:0008006" key="3">
    <source>
        <dbReference type="Google" id="ProtNLM"/>
    </source>
</evidence>
<proteinExistence type="predicted"/>
<dbReference type="RefSeq" id="WP_130019198.1">
    <property type="nucleotide sequence ID" value="NZ_SEWF01000002.1"/>
</dbReference>
<dbReference type="EMBL" id="SEWF01000002">
    <property type="protein sequence ID" value="RYU97416.1"/>
    <property type="molecule type" value="Genomic_DNA"/>
</dbReference>
<organism evidence="1 2">
    <name type="scientific">Emticicia agri</name>
    <dbReference type="NCBI Taxonomy" id="2492393"/>
    <lineage>
        <taxon>Bacteria</taxon>
        <taxon>Pseudomonadati</taxon>
        <taxon>Bacteroidota</taxon>
        <taxon>Cytophagia</taxon>
        <taxon>Cytophagales</taxon>
        <taxon>Leadbetterellaceae</taxon>
        <taxon>Emticicia</taxon>
    </lineage>
</organism>
<dbReference type="AlphaFoldDB" id="A0A4Q5M4M0"/>
<name>A0A4Q5M4M0_9BACT</name>
<reference evidence="1 2" key="1">
    <citation type="submission" date="2019-02" db="EMBL/GenBank/DDBJ databases">
        <title>Bacterial novel species Emticicia sp. 17J42-9 isolated from soil.</title>
        <authorList>
            <person name="Jung H.-Y."/>
        </authorList>
    </citation>
    <scope>NUCLEOTIDE SEQUENCE [LARGE SCALE GENOMIC DNA]</scope>
    <source>
        <strain evidence="1 2">17J42-9</strain>
    </source>
</reference>
<dbReference type="OrthoDB" id="2590919at2"/>
<evidence type="ECO:0000313" key="1">
    <source>
        <dbReference type="EMBL" id="RYU97416.1"/>
    </source>
</evidence>
<evidence type="ECO:0000313" key="2">
    <source>
        <dbReference type="Proteomes" id="UP000293162"/>
    </source>
</evidence>
<sequence>MPAKRKPLWIFEKSSQFSIQDIENVLFDIDEGSFSGNDMPFIYTNQMSCHIKEENGRFIVHFHDGHKEFVTVDTTNHQLTIQGEWWYKGVYTLSQENNHTNISSQVFNVARKGRWMASLMALFEKTTHEKNFHVFVERIEAAIKRRK</sequence>
<gene>
    <name evidence="1" type="ORF">EWM59_01630</name>
</gene>
<dbReference type="Proteomes" id="UP000293162">
    <property type="component" value="Unassembled WGS sequence"/>
</dbReference>